<dbReference type="CDD" id="cd04301">
    <property type="entry name" value="NAT_SF"/>
    <property type="match status" value="2"/>
</dbReference>
<name>A0A553SSK2_NIACI</name>
<evidence type="ECO:0000313" key="3">
    <source>
        <dbReference type="Proteomes" id="UP000319837"/>
    </source>
</evidence>
<proteinExistence type="predicted"/>
<dbReference type="PANTHER" id="PTHR43617:SF20">
    <property type="entry name" value="N-ALPHA-ACETYLTRANSFERASE RIMI"/>
    <property type="match status" value="1"/>
</dbReference>
<accession>A0A553SSK2</accession>
<dbReference type="GO" id="GO:0008999">
    <property type="term" value="F:protein-N-terminal-alanine acetyltransferase activity"/>
    <property type="evidence" value="ECO:0007669"/>
    <property type="project" value="TreeGrafter"/>
</dbReference>
<dbReference type="EMBL" id="RIBP01000001">
    <property type="protein sequence ID" value="TRZ39980.1"/>
    <property type="molecule type" value="Genomic_DNA"/>
</dbReference>
<dbReference type="InterPro" id="IPR016181">
    <property type="entry name" value="Acyl_CoA_acyltransferase"/>
</dbReference>
<dbReference type="PROSITE" id="PS51186">
    <property type="entry name" value="GNAT"/>
    <property type="match status" value="2"/>
</dbReference>
<dbReference type="AlphaFoldDB" id="A0A553SSK2"/>
<sequence length="277" mass="31966">MLTNEELTAIKNLKAICENKERYELKLNFDMLETRKGDVQEDYFHYEDGKLVGFLGSYGFGDKAEICGMVHPDFRRKGIFSMLFKACVKDLNDRQIETILLNAPADSSSAKNYLKNLPCTYYMTEYQMKWQTTEMNVDPTVVVRPSLSDEDFEAEVQLDIQAFGFKEEEARHYNEILRENRQEQRLIIAVDGKTAGKMRVAEVNNEAWIYGFAIFPALQGKGIGRKALSSIVTNLNQKGLSIYLEVEAKNHHALKLYEACGFRSYHAQDYYKYHLTN</sequence>
<organism evidence="2 3">
    <name type="scientific">Niallia circulans</name>
    <name type="common">Bacillus circulans</name>
    <dbReference type="NCBI Taxonomy" id="1397"/>
    <lineage>
        <taxon>Bacteria</taxon>
        <taxon>Bacillati</taxon>
        <taxon>Bacillota</taxon>
        <taxon>Bacilli</taxon>
        <taxon>Bacillales</taxon>
        <taxon>Bacillaceae</taxon>
        <taxon>Niallia</taxon>
    </lineage>
</organism>
<dbReference type="Gene3D" id="3.40.630.30">
    <property type="match status" value="2"/>
</dbReference>
<dbReference type="PANTHER" id="PTHR43617">
    <property type="entry name" value="L-AMINO ACID N-ACETYLTRANSFERASE"/>
    <property type="match status" value="1"/>
</dbReference>
<gene>
    <name evidence="2" type="ORF">CEQ21_03300</name>
</gene>
<evidence type="ECO:0000313" key="2">
    <source>
        <dbReference type="EMBL" id="TRZ39980.1"/>
    </source>
</evidence>
<reference evidence="3" key="1">
    <citation type="submission" date="2018-10" db="EMBL/GenBank/DDBJ databases">
        <title>FDA dAtabase for Regulatory Grade micrObial Sequences (FDA-ARGOS): Supporting development and validation of Infectious Disease Dx tests.</title>
        <authorList>
            <person name="Minogue T."/>
            <person name="Wolcott M."/>
            <person name="Wasieloski L."/>
            <person name="Aguilar W."/>
            <person name="Moore D."/>
            <person name="Tallon L."/>
            <person name="Sadzewicz L."/>
            <person name="Sengamalay N."/>
            <person name="Ott S."/>
            <person name="Godinez A."/>
            <person name="Nagaraj S."/>
            <person name="Vavikolanu K."/>
            <person name="Vyas G."/>
            <person name="Nadendla S."/>
            <person name="George J."/>
            <person name="Sichtig H."/>
        </authorList>
    </citation>
    <scope>NUCLEOTIDE SEQUENCE [LARGE SCALE GENOMIC DNA]</scope>
    <source>
        <strain evidence="3">FDAARGOS_343</strain>
    </source>
</reference>
<dbReference type="InterPro" id="IPR050276">
    <property type="entry name" value="MshD_Acetyltransferase"/>
</dbReference>
<keyword evidence="2" id="KW-0808">Transferase</keyword>
<dbReference type="RefSeq" id="WP_185763400.1">
    <property type="nucleotide sequence ID" value="NZ_RIBP01000001.1"/>
</dbReference>
<protein>
    <submittedName>
        <fullName evidence="2">GNAT family N-acetyltransferase</fullName>
    </submittedName>
</protein>
<evidence type="ECO:0000259" key="1">
    <source>
        <dbReference type="PROSITE" id="PS51186"/>
    </source>
</evidence>
<dbReference type="InterPro" id="IPR000182">
    <property type="entry name" value="GNAT_dom"/>
</dbReference>
<dbReference type="SUPFAM" id="SSF55729">
    <property type="entry name" value="Acyl-CoA N-acyltransferases (Nat)"/>
    <property type="match status" value="2"/>
</dbReference>
<feature type="domain" description="N-acetyltransferase" evidence="1">
    <location>
        <begin position="141"/>
        <end position="277"/>
    </location>
</feature>
<dbReference type="Pfam" id="PF00583">
    <property type="entry name" value="Acetyltransf_1"/>
    <property type="match status" value="2"/>
</dbReference>
<feature type="domain" description="N-acetyltransferase" evidence="1">
    <location>
        <begin position="2"/>
        <end position="133"/>
    </location>
</feature>
<dbReference type="Proteomes" id="UP000319837">
    <property type="component" value="Unassembled WGS sequence"/>
</dbReference>
<comment type="caution">
    <text evidence="2">The sequence shown here is derived from an EMBL/GenBank/DDBJ whole genome shotgun (WGS) entry which is preliminary data.</text>
</comment>